<proteinExistence type="inferred from homology"/>
<dbReference type="OrthoDB" id="198735at2759"/>
<evidence type="ECO:0000259" key="4">
    <source>
        <dbReference type="Pfam" id="PF09423"/>
    </source>
</evidence>
<evidence type="ECO:0000256" key="2">
    <source>
        <dbReference type="RuleBase" id="RU003457"/>
    </source>
</evidence>
<dbReference type="InterPro" id="IPR018946">
    <property type="entry name" value="PhoD-like_MPP"/>
</dbReference>
<evidence type="ECO:0000313" key="5">
    <source>
        <dbReference type="EMBL" id="PXF44244.1"/>
    </source>
</evidence>
<dbReference type="InterPro" id="IPR012093">
    <property type="entry name" value="Pirin"/>
</dbReference>
<dbReference type="InterPro" id="IPR038607">
    <property type="entry name" value="PhoD-like_sf"/>
</dbReference>
<dbReference type="Gene3D" id="2.60.120.10">
    <property type="entry name" value="Jelly Rolls"/>
    <property type="match status" value="1"/>
</dbReference>
<dbReference type="PANTHER" id="PTHR13903:SF8">
    <property type="entry name" value="PIRIN"/>
    <property type="match status" value="1"/>
</dbReference>
<protein>
    <submittedName>
        <fullName evidence="5">Pirin-like protein</fullName>
    </submittedName>
</protein>
<dbReference type="STRING" id="448386.A0A2V3IQA8"/>
<keyword evidence="6" id="KW-1185">Reference proteome</keyword>
<gene>
    <name evidence="5" type="ORF">BWQ96_06025</name>
</gene>
<dbReference type="InterPro" id="IPR011051">
    <property type="entry name" value="RmlC_Cupin_sf"/>
</dbReference>
<dbReference type="InterPro" id="IPR003829">
    <property type="entry name" value="Pirin_N_dom"/>
</dbReference>
<feature type="domain" description="Pirin N-terminal" evidence="3">
    <location>
        <begin position="215"/>
        <end position="300"/>
    </location>
</feature>
<dbReference type="PANTHER" id="PTHR13903">
    <property type="entry name" value="PIRIN-RELATED"/>
    <property type="match status" value="1"/>
</dbReference>
<dbReference type="Pfam" id="PF09423">
    <property type="entry name" value="PhoD"/>
    <property type="match status" value="1"/>
</dbReference>
<reference evidence="5 6" key="1">
    <citation type="journal article" date="2018" name="Mol. Biol. Evol.">
        <title>Analysis of the draft genome of the red seaweed Gracilariopsis chorda provides insights into genome size evolution in Rhodophyta.</title>
        <authorList>
            <person name="Lee J."/>
            <person name="Yang E.C."/>
            <person name="Graf L."/>
            <person name="Yang J.H."/>
            <person name="Qiu H."/>
            <person name="Zel Zion U."/>
            <person name="Chan C.X."/>
            <person name="Stephens T.G."/>
            <person name="Weber A.P.M."/>
            <person name="Boo G.H."/>
            <person name="Boo S.M."/>
            <person name="Kim K.M."/>
            <person name="Shin Y."/>
            <person name="Jung M."/>
            <person name="Lee S.J."/>
            <person name="Yim H.S."/>
            <person name="Lee J.H."/>
            <person name="Bhattacharya D."/>
            <person name="Yoon H.S."/>
        </authorList>
    </citation>
    <scope>NUCLEOTIDE SEQUENCE [LARGE SCALE GENOMIC DNA]</scope>
    <source>
        <strain evidence="5 6">SKKU-2015</strain>
        <tissue evidence="5">Whole body</tissue>
    </source>
</reference>
<sequence length="303" mass="33462">MGLKNSDSTFKIIITSVQIMEWYLAPGDRWEGYWKERKELLSFIEEENIKNVVFLAGDIHASIFSRINPGRSPAIHEFSTGPIGSSTFGAFLSVYQGEALRYLNSYGSNAHLTGEKAVMFSNIAVPNFMSVYYSDRSLTVRCIGPDGEIVTDPLGNYGDLSIHYSYNSASFNVTLATKSFANSIEAINNFHPKHDCFRDVKRVVIAREQSEGVGARVRKSIGSTELPNLDPFLLLDEFNVTKPAGFPDHRHGGMKTVTYMLEGAFHHEDNKGHAGTIGVGDLQWMTAGRGIVHSEMPATDGKG</sequence>
<comment type="similarity">
    <text evidence="1 2">Belongs to the pirin family.</text>
</comment>
<dbReference type="CDD" id="cd02909">
    <property type="entry name" value="cupin_pirin_N"/>
    <property type="match status" value="1"/>
</dbReference>
<name>A0A2V3IQA8_9FLOR</name>
<evidence type="ECO:0000256" key="1">
    <source>
        <dbReference type="ARBA" id="ARBA00008416"/>
    </source>
</evidence>
<evidence type="ECO:0000313" key="6">
    <source>
        <dbReference type="Proteomes" id="UP000247409"/>
    </source>
</evidence>
<dbReference type="InterPro" id="IPR014710">
    <property type="entry name" value="RmlC-like_jellyroll"/>
</dbReference>
<comment type="caution">
    <text evidence="5">The sequence shown here is derived from an EMBL/GenBank/DDBJ whole genome shotgun (WGS) entry which is preliminary data.</text>
</comment>
<evidence type="ECO:0000259" key="3">
    <source>
        <dbReference type="Pfam" id="PF02678"/>
    </source>
</evidence>
<dbReference type="AlphaFoldDB" id="A0A2V3IQA8"/>
<dbReference type="EMBL" id="NBIV01000097">
    <property type="protein sequence ID" value="PXF44244.1"/>
    <property type="molecule type" value="Genomic_DNA"/>
</dbReference>
<dbReference type="Gene3D" id="3.60.21.70">
    <property type="entry name" value="PhoD-like phosphatase"/>
    <property type="match status" value="1"/>
</dbReference>
<feature type="domain" description="PhoD-like phosphatase metallophosphatase" evidence="4">
    <location>
        <begin position="2"/>
        <end position="95"/>
    </location>
</feature>
<dbReference type="SUPFAM" id="SSF51182">
    <property type="entry name" value="RmlC-like cupins"/>
    <property type="match status" value="1"/>
</dbReference>
<accession>A0A2V3IQA8</accession>
<dbReference type="Proteomes" id="UP000247409">
    <property type="component" value="Unassembled WGS sequence"/>
</dbReference>
<dbReference type="Pfam" id="PF02678">
    <property type="entry name" value="Pirin"/>
    <property type="match status" value="1"/>
</dbReference>
<organism evidence="5 6">
    <name type="scientific">Gracilariopsis chorda</name>
    <dbReference type="NCBI Taxonomy" id="448386"/>
    <lineage>
        <taxon>Eukaryota</taxon>
        <taxon>Rhodophyta</taxon>
        <taxon>Florideophyceae</taxon>
        <taxon>Rhodymeniophycidae</taxon>
        <taxon>Gracilariales</taxon>
        <taxon>Gracilariaceae</taxon>
        <taxon>Gracilariopsis</taxon>
    </lineage>
</organism>